<accession>A0A6G9YEX1</accession>
<reference evidence="2 3" key="1">
    <citation type="journal article" date="2019" name="ACS Chem. Biol.">
        <title>Identification and Mobilization of a Cryptic Antibiotic Biosynthesis Gene Locus from a Human-Pathogenic Nocardia Isolate.</title>
        <authorList>
            <person name="Herisse M."/>
            <person name="Ishida K."/>
            <person name="Porter J.L."/>
            <person name="Howden B."/>
            <person name="Hertweck C."/>
            <person name="Stinear T.P."/>
            <person name="Pidot S.J."/>
        </authorList>
    </citation>
    <scope>NUCLEOTIDE SEQUENCE [LARGE SCALE GENOMIC DNA]</scope>
    <source>
        <strain evidence="2 3">AUSMDU00012717</strain>
    </source>
</reference>
<keyword evidence="1" id="KW-0472">Membrane</keyword>
<dbReference type="Proteomes" id="UP000503540">
    <property type="component" value="Chromosome"/>
</dbReference>
<feature type="transmembrane region" description="Helical" evidence="1">
    <location>
        <begin position="61"/>
        <end position="84"/>
    </location>
</feature>
<sequence>MVNDAEKRWRDPRSARRAMRYGIVVLVCAGIVFGATVGWAAQRPQCLSQRMLCDGPAQTAVVFGPAVVLLLGGIGAFVQTYLAWRRREGWPIWQGAGWFLFTLMLVYLGIGGGALASD</sequence>
<dbReference type="KEGG" id="nah:F5544_19835"/>
<gene>
    <name evidence="2" type="ORF">F5544_19835</name>
</gene>
<dbReference type="EMBL" id="CP046172">
    <property type="protein sequence ID" value="QIS11835.1"/>
    <property type="molecule type" value="Genomic_DNA"/>
</dbReference>
<name>A0A6G9YEX1_9NOCA</name>
<keyword evidence="3" id="KW-1185">Reference proteome</keyword>
<evidence type="ECO:0000256" key="1">
    <source>
        <dbReference type="SAM" id="Phobius"/>
    </source>
</evidence>
<keyword evidence="1" id="KW-1133">Transmembrane helix</keyword>
<protein>
    <submittedName>
        <fullName evidence="2">Uncharacterized protein</fullName>
    </submittedName>
</protein>
<proteinExistence type="predicted"/>
<dbReference type="RefSeq" id="WP_167474593.1">
    <property type="nucleotide sequence ID" value="NZ_CP046172.1"/>
</dbReference>
<evidence type="ECO:0000313" key="2">
    <source>
        <dbReference type="EMBL" id="QIS11835.1"/>
    </source>
</evidence>
<organism evidence="2 3">
    <name type="scientific">Nocardia arthritidis</name>
    <dbReference type="NCBI Taxonomy" id="228602"/>
    <lineage>
        <taxon>Bacteria</taxon>
        <taxon>Bacillati</taxon>
        <taxon>Actinomycetota</taxon>
        <taxon>Actinomycetes</taxon>
        <taxon>Mycobacteriales</taxon>
        <taxon>Nocardiaceae</taxon>
        <taxon>Nocardia</taxon>
    </lineage>
</organism>
<feature type="transmembrane region" description="Helical" evidence="1">
    <location>
        <begin position="21"/>
        <end position="41"/>
    </location>
</feature>
<keyword evidence="1" id="KW-0812">Transmembrane</keyword>
<evidence type="ECO:0000313" key="3">
    <source>
        <dbReference type="Proteomes" id="UP000503540"/>
    </source>
</evidence>
<dbReference type="AlphaFoldDB" id="A0A6G9YEX1"/>
<feature type="transmembrane region" description="Helical" evidence="1">
    <location>
        <begin position="96"/>
        <end position="116"/>
    </location>
</feature>